<dbReference type="EMBL" id="AP024525">
    <property type="protein sequence ID" value="BCT74414.1"/>
    <property type="molecule type" value="Genomic_DNA"/>
</dbReference>
<dbReference type="Proteomes" id="UP001319861">
    <property type="component" value="Chromosome"/>
</dbReference>
<dbReference type="Pfam" id="PF00583">
    <property type="entry name" value="Acetyltransf_1"/>
    <property type="match status" value="1"/>
</dbReference>
<feature type="domain" description="N-acetyltransferase" evidence="1">
    <location>
        <begin position="12"/>
        <end position="207"/>
    </location>
</feature>
<name>A0ABN6FBM3_SINCY</name>
<dbReference type="InterPro" id="IPR016181">
    <property type="entry name" value="Acyl_CoA_acyltransferase"/>
</dbReference>
<dbReference type="PROSITE" id="PS51186">
    <property type="entry name" value="GNAT"/>
    <property type="match status" value="1"/>
</dbReference>
<organism evidence="2 3">
    <name type="scientific">Sinomonas cyclohexanicum</name>
    <name type="common">Corynebacterium cyclohexanicum</name>
    <dbReference type="NCBI Taxonomy" id="322009"/>
    <lineage>
        <taxon>Bacteria</taxon>
        <taxon>Bacillati</taxon>
        <taxon>Actinomycetota</taxon>
        <taxon>Actinomycetes</taxon>
        <taxon>Micrococcales</taxon>
        <taxon>Micrococcaceae</taxon>
        <taxon>Sinomonas</taxon>
    </lineage>
</organism>
<protein>
    <submittedName>
        <fullName evidence="2">N-acetyltransferase GCN5</fullName>
    </submittedName>
</protein>
<evidence type="ECO:0000313" key="2">
    <source>
        <dbReference type="EMBL" id="BCT74414.1"/>
    </source>
</evidence>
<dbReference type="RefSeq" id="WP_229231160.1">
    <property type="nucleotide sequence ID" value="NZ_AP024525.1"/>
</dbReference>
<dbReference type="CDD" id="cd04301">
    <property type="entry name" value="NAT_SF"/>
    <property type="match status" value="1"/>
</dbReference>
<gene>
    <name evidence="2" type="ORF">SCMU_02560</name>
</gene>
<dbReference type="InterPro" id="IPR000182">
    <property type="entry name" value="GNAT_dom"/>
</dbReference>
<evidence type="ECO:0000313" key="3">
    <source>
        <dbReference type="Proteomes" id="UP001319861"/>
    </source>
</evidence>
<dbReference type="SUPFAM" id="SSF55729">
    <property type="entry name" value="Acyl-CoA N-acyltransferases (Nat)"/>
    <property type="match status" value="1"/>
</dbReference>
<reference evidence="2 3" key="1">
    <citation type="journal article" date="2021" name="J. Biosci. Bioeng.">
        <title>Identification and characterization of a chc gene cluster responsible for the aromatization pathway of cyclohexanecarboxylate degradation in Sinomonas cyclohexanicum ATCC 51369.</title>
        <authorList>
            <person name="Yamamoto T."/>
            <person name="Hasegawa Y."/>
            <person name="Lau P.C.K."/>
            <person name="Iwaki H."/>
        </authorList>
    </citation>
    <scope>NUCLEOTIDE SEQUENCE [LARGE SCALE GENOMIC DNA]</scope>
    <source>
        <strain evidence="2 3">ATCC 51369</strain>
    </source>
</reference>
<sequence length="207" mass="23126">MERPSEETGPEIEVVPANEALWEDLAAVFGERGDPSGCQCQWFKFPRSEWKALDRGAREGLLRAQTECGTPGAEATSGLVAYRDGEPVGWAAVEPRTEYPRLAGMKVPWAGREEDKEDPGVWAVTCFVTRKGYRRQGVSRALTAAAVRFARERGARAVEGYPMLVEPGKEYTWGELFVGVRDVFADAGFREVSHPFPRRVVMRIDFE</sequence>
<keyword evidence="3" id="KW-1185">Reference proteome</keyword>
<proteinExistence type="predicted"/>
<accession>A0ABN6FBM3</accession>
<evidence type="ECO:0000259" key="1">
    <source>
        <dbReference type="PROSITE" id="PS51186"/>
    </source>
</evidence>
<dbReference type="Gene3D" id="3.40.630.30">
    <property type="match status" value="1"/>
</dbReference>